<accession>A0A3R9JH78</accession>
<sequence length="98" mass="11421">MKWITVNQYQKSERLYKLIKILLEDKQHKDMKLKVKVAYALLKTRLELLGEDSPYFTNCLQDFFGNTVSPASPAQLFLTYWEGNSGDKLLGCKTRETE</sequence>
<comment type="caution">
    <text evidence="1">The sequence shown here is derived from an EMBL/GenBank/DDBJ whole genome shotgun (WGS) entry which is preliminary data.</text>
</comment>
<protein>
    <submittedName>
        <fullName evidence="1">Uncharacterized protein</fullName>
    </submittedName>
</protein>
<name>A0A3R9JH78_STRMT</name>
<dbReference type="EMBL" id="RJOH01000028">
    <property type="protein sequence ID" value="RSJ10143.1"/>
    <property type="molecule type" value="Genomic_DNA"/>
</dbReference>
<organism evidence="1 2">
    <name type="scientific">Streptococcus mitis</name>
    <dbReference type="NCBI Taxonomy" id="28037"/>
    <lineage>
        <taxon>Bacteria</taxon>
        <taxon>Bacillati</taxon>
        <taxon>Bacillota</taxon>
        <taxon>Bacilli</taxon>
        <taxon>Lactobacillales</taxon>
        <taxon>Streptococcaceae</taxon>
        <taxon>Streptococcus</taxon>
        <taxon>Streptococcus mitis group</taxon>
    </lineage>
</organism>
<evidence type="ECO:0000313" key="2">
    <source>
        <dbReference type="Proteomes" id="UP000267438"/>
    </source>
</evidence>
<gene>
    <name evidence="1" type="ORF">D8836_09875</name>
</gene>
<reference evidence="1 2" key="1">
    <citation type="submission" date="2018-11" db="EMBL/GenBank/DDBJ databases">
        <title>Species Designations Belie Phenotypic and Genotypic Heterogeneity in Oral Streptococci.</title>
        <authorList>
            <person name="Velsko I."/>
        </authorList>
    </citation>
    <scope>NUCLEOTIDE SEQUENCE [LARGE SCALE GENOMIC DNA]</scope>
    <source>
        <strain evidence="1 2">BCC06</strain>
    </source>
</reference>
<dbReference type="AlphaFoldDB" id="A0A3R9JH78"/>
<evidence type="ECO:0000313" key="1">
    <source>
        <dbReference type="EMBL" id="RSJ10143.1"/>
    </source>
</evidence>
<dbReference type="Proteomes" id="UP000267438">
    <property type="component" value="Unassembled WGS sequence"/>
</dbReference>
<proteinExistence type="predicted"/>